<feature type="compositionally biased region" description="Pro residues" evidence="1">
    <location>
        <begin position="274"/>
        <end position="288"/>
    </location>
</feature>
<dbReference type="CDD" id="cd00085">
    <property type="entry name" value="HNHc"/>
    <property type="match status" value="1"/>
</dbReference>
<keyword evidence="4" id="KW-1185">Reference proteome</keyword>
<feature type="compositionally biased region" description="Basic and acidic residues" evidence="1">
    <location>
        <begin position="515"/>
        <end position="533"/>
    </location>
</feature>
<reference evidence="3 4" key="1">
    <citation type="submission" date="2018-10" db="EMBL/GenBank/DDBJ databases">
        <title>Draft genome of Mycobacterium hodleri strain B.</title>
        <authorList>
            <person name="Amande T.J."/>
            <person name="Mcgenity T.J."/>
        </authorList>
    </citation>
    <scope>NUCLEOTIDE SEQUENCE [LARGE SCALE GENOMIC DNA]</scope>
    <source>
        <strain evidence="3 4">B</strain>
    </source>
</reference>
<feature type="region of interest" description="Disordered" evidence="1">
    <location>
        <begin position="268"/>
        <end position="320"/>
    </location>
</feature>
<proteinExistence type="predicted"/>
<accession>A0A544W0M8</accession>
<evidence type="ECO:0000259" key="2">
    <source>
        <dbReference type="SMART" id="SM00507"/>
    </source>
</evidence>
<name>A0A544W0M8_9MYCO</name>
<feature type="domain" description="HNH nuclease" evidence="2">
    <location>
        <begin position="391"/>
        <end position="442"/>
    </location>
</feature>
<gene>
    <name evidence="3" type="ORF">D8S82_14685</name>
</gene>
<dbReference type="InterPro" id="IPR003615">
    <property type="entry name" value="HNH_nuc"/>
</dbReference>
<dbReference type="SMART" id="SM00507">
    <property type="entry name" value="HNHc"/>
    <property type="match status" value="1"/>
</dbReference>
<evidence type="ECO:0000313" key="3">
    <source>
        <dbReference type="EMBL" id="TQR85806.1"/>
    </source>
</evidence>
<sequence length="533" mass="57057">MFDSLVATTADTSGAGAVEAWQRVESAACARRVAAMAGMFQAAHAADGSGERDLWCTDTWDAVAAHIGAAQRITHHAASNQLLIAVALHERFPLVAAVFAEGLITYQLVKTVVQRGALVVDLDALHELDRLLAEALSNREPMSVATLEKTVDAFVAQVDPQAVHRTETRARGRSVDVGDDDDGSGMATVFATLFAHDAKAFDARIDALAETVCPADPRTKDQRRADAIGALAHGNDRLACLCESPDCPAGENPRSTGVVVCVITSADTLDERPTPPPTPPSPAPPPTTPDTEDVEQSADVNEPATVDSSNECTALDGEPPAMFAKPLHELTLTEALTPTPGRVASLRPAALMGGQFLPGAIACRSAVGATITRIVHPGQAPPEPRYRPSKKLADFVRCRDLTCRFPGCKAPATNCDVDHTIPWPYGPTAASNLKCLCRRHHLLKTFWGGQSGWRDVQLDDGTIVWTAPDGRQYITTPGSRLLFPELSEPTKTVQTSGVPVSHPAGLTMPRRKTTRAQDRASRIQRERELNEAR</sequence>
<evidence type="ECO:0000313" key="4">
    <source>
        <dbReference type="Proteomes" id="UP000315759"/>
    </source>
</evidence>
<dbReference type="Proteomes" id="UP000315759">
    <property type="component" value="Unassembled WGS sequence"/>
</dbReference>
<organism evidence="3 4">
    <name type="scientific">Mycolicibacterium hodleri</name>
    <dbReference type="NCBI Taxonomy" id="49897"/>
    <lineage>
        <taxon>Bacteria</taxon>
        <taxon>Bacillati</taxon>
        <taxon>Actinomycetota</taxon>
        <taxon>Actinomycetes</taxon>
        <taxon>Mycobacteriales</taxon>
        <taxon>Mycobacteriaceae</taxon>
        <taxon>Mycolicibacterium</taxon>
    </lineage>
</organism>
<dbReference type="InterPro" id="IPR003870">
    <property type="entry name" value="DUF222"/>
</dbReference>
<protein>
    <submittedName>
        <fullName evidence="3">DUF222 domain-containing protein</fullName>
    </submittedName>
</protein>
<comment type="caution">
    <text evidence="3">The sequence shown here is derived from an EMBL/GenBank/DDBJ whole genome shotgun (WGS) entry which is preliminary data.</text>
</comment>
<feature type="region of interest" description="Disordered" evidence="1">
    <location>
        <begin position="492"/>
        <end position="533"/>
    </location>
</feature>
<dbReference type="AlphaFoldDB" id="A0A544W0M8"/>
<dbReference type="EMBL" id="VIFX01000017">
    <property type="protein sequence ID" value="TQR85806.1"/>
    <property type="molecule type" value="Genomic_DNA"/>
</dbReference>
<dbReference type="Pfam" id="PF02720">
    <property type="entry name" value="DUF222"/>
    <property type="match status" value="1"/>
</dbReference>
<evidence type="ECO:0000256" key="1">
    <source>
        <dbReference type="SAM" id="MobiDB-lite"/>
    </source>
</evidence>
<dbReference type="RefSeq" id="WP_142552799.1">
    <property type="nucleotide sequence ID" value="NZ_VIFX01000017.1"/>
</dbReference>